<keyword evidence="18" id="KW-1185">Reference proteome</keyword>
<evidence type="ECO:0000256" key="10">
    <source>
        <dbReference type="ARBA" id="ARBA00025917"/>
    </source>
</evidence>
<evidence type="ECO:0000313" key="17">
    <source>
        <dbReference type="EMBL" id="KAG2388606.1"/>
    </source>
</evidence>
<feature type="region of interest" description="Disordered" evidence="13">
    <location>
        <begin position="765"/>
        <end position="874"/>
    </location>
</feature>
<organism evidence="17 18">
    <name type="scientific">Naegleria lovaniensis</name>
    <name type="common">Amoeba</name>
    <dbReference type="NCBI Taxonomy" id="51637"/>
    <lineage>
        <taxon>Eukaryota</taxon>
        <taxon>Discoba</taxon>
        <taxon>Heterolobosea</taxon>
        <taxon>Tetramitia</taxon>
        <taxon>Eutetramitia</taxon>
        <taxon>Vahlkampfiidae</taxon>
        <taxon>Naegleria</taxon>
    </lineage>
</organism>
<dbReference type="GO" id="GO:0005524">
    <property type="term" value="F:ATP binding"/>
    <property type="evidence" value="ECO:0007669"/>
    <property type="project" value="UniProtKB-KW"/>
</dbReference>
<dbReference type="GO" id="GO:0003743">
    <property type="term" value="F:translation initiation factor activity"/>
    <property type="evidence" value="ECO:0007669"/>
    <property type="project" value="UniProtKB-KW"/>
</dbReference>
<accession>A0AA88GUE4</accession>
<feature type="region of interest" description="Disordered" evidence="13">
    <location>
        <begin position="647"/>
        <end position="673"/>
    </location>
</feature>
<evidence type="ECO:0000256" key="3">
    <source>
        <dbReference type="ARBA" id="ARBA00022801"/>
    </source>
</evidence>
<sequence>MEGYDNFLNRLKSNTYDMQQEEQAFRRKEEERKKKKESPFSKFGLSQLLLKQIKRCGFYNPTPIQHASVPVILQGRDVIAMARTGSGKTASYLFPLFERLDYKHSSTVGARALIIVPTRELVLQVNKVIYDFIGKVSDLKTCMLFGGKSIEGQFERLSANPDIIIATPGRLLHIMVETGLSLKRVEYVVFDEADRLFEMGLSEQLYQIIDKLPQTRQTLLFSATLPTAVAEFSKAGLNQPELIRLDSDIKVSDTIRLSSIFMRSNEKYAALIYLLNNIISNRESTIIFIPTRHHAEYLLTLFSHYKIDATVVYGSMDQQARTENLEKFRNGEVNILLVTDVAARGIDIPEVNNVINFNFPGKPKLFVHRVGRVGRAGKIGTAYSLVAPDEIPFFLDLELFLGRKSKNVVLETIYEDDETRFVPADLTGRNWREYIDGYFGTVPQAIIDREIEQITKFESIDQALKTEGEVCTRAIQLYNRTRGEPSGASIARAKEYLNVSIHPMIKIFEVITDEEEEQQDILTQMKMYRPGQTIFEFKEKEKSAEAEVMRKRRQFLKQAQVLKQVRDYAIVSGVEDVEHQDHENGDHASSFHTLESSAPKTPKTLAEKLLSDTSKQERFVKLSSITPTTKAKKKEFRDPNFFMDYGKDETNNTTDSTQDHHYSLNGSSNKKKKPLTSVVSSEFNEITQVAINDAVMDIGGETRDELNKQQRKKQGMIWDRKKGKYVVGVMGVDGKVRRDDNKRKDDLKTTDAYAKWRKRTHGRIQQVGEMEEKQDFVSGKRGRQNDDEEYYNDGSHNDYEGGDDGEVTLTNNKKRKKAPWEEKKDKNKKRKLVKEGKAGKEEVKSEAQLKKIRNEMKKKQQHNKVKGLMKRHGAQSVLNSIQRKGMIKALEQRNAMPNRNSKGQVRFFKRRK</sequence>
<dbReference type="SMART" id="SM00490">
    <property type="entry name" value="HELICc"/>
    <property type="match status" value="1"/>
</dbReference>
<dbReference type="Gene3D" id="3.40.50.300">
    <property type="entry name" value="P-loop containing nucleotide triphosphate hydrolases"/>
    <property type="match status" value="2"/>
</dbReference>
<comment type="similarity">
    <text evidence="7">Belongs to the DEAD box helicase family. eIF4A subfamily.</text>
</comment>
<dbReference type="PANTHER" id="PTHR47959:SF8">
    <property type="entry name" value="RNA HELICASE"/>
    <property type="match status" value="1"/>
</dbReference>
<dbReference type="PROSITE" id="PS51195">
    <property type="entry name" value="Q_MOTIF"/>
    <property type="match status" value="1"/>
</dbReference>
<dbReference type="InterPro" id="IPR027417">
    <property type="entry name" value="P-loop_NTPase"/>
</dbReference>
<gene>
    <name evidence="17" type="ORF">C9374_000045</name>
</gene>
<evidence type="ECO:0000313" key="18">
    <source>
        <dbReference type="Proteomes" id="UP000816034"/>
    </source>
</evidence>
<proteinExistence type="inferred from homology"/>
<dbReference type="PROSITE" id="PS51192">
    <property type="entry name" value="HELICASE_ATP_BIND_1"/>
    <property type="match status" value="1"/>
</dbReference>
<evidence type="ECO:0000256" key="2">
    <source>
        <dbReference type="ARBA" id="ARBA00022741"/>
    </source>
</evidence>
<dbReference type="InterPro" id="IPR014001">
    <property type="entry name" value="Helicase_ATP-bd"/>
</dbReference>
<evidence type="ECO:0000256" key="13">
    <source>
        <dbReference type="SAM" id="MobiDB-lite"/>
    </source>
</evidence>
<feature type="compositionally biased region" description="Basic residues" evidence="13">
    <location>
        <begin position="859"/>
        <end position="873"/>
    </location>
</feature>
<evidence type="ECO:0000259" key="16">
    <source>
        <dbReference type="PROSITE" id="PS51195"/>
    </source>
</evidence>
<comment type="caution">
    <text evidence="17">The sequence shown here is derived from an EMBL/GenBank/DDBJ whole genome shotgun (WGS) entry which is preliminary data.</text>
</comment>
<evidence type="ECO:0000256" key="4">
    <source>
        <dbReference type="ARBA" id="ARBA00022806"/>
    </source>
</evidence>
<dbReference type="InterPro" id="IPR050079">
    <property type="entry name" value="DEAD_box_RNA_helicase"/>
</dbReference>
<keyword evidence="4" id="KW-0347">Helicase</keyword>
<feature type="domain" description="DEAD-box RNA helicase Q" evidence="16">
    <location>
        <begin position="38"/>
        <end position="66"/>
    </location>
</feature>
<dbReference type="GO" id="GO:0005829">
    <property type="term" value="C:cytosol"/>
    <property type="evidence" value="ECO:0007669"/>
    <property type="project" value="TreeGrafter"/>
</dbReference>
<dbReference type="InterPro" id="IPR014014">
    <property type="entry name" value="RNA_helicase_DEAD_Q_motif"/>
</dbReference>
<keyword evidence="1" id="KW-0396">Initiation factor</keyword>
<dbReference type="PANTHER" id="PTHR47959">
    <property type="entry name" value="ATP-DEPENDENT RNA HELICASE RHLE-RELATED"/>
    <property type="match status" value="1"/>
</dbReference>
<feature type="domain" description="Helicase ATP-binding" evidence="14">
    <location>
        <begin position="69"/>
        <end position="243"/>
    </location>
</feature>
<keyword evidence="3" id="KW-0378">Hydrolase</keyword>
<evidence type="ECO:0000256" key="6">
    <source>
        <dbReference type="ARBA" id="ARBA00022917"/>
    </source>
</evidence>
<dbReference type="PROSITE" id="PS51194">
    <property type="entry name" value="HELICASE_CTER"/>
    <property type="match status" value="1"/>
</dbReference>
<keyword evidence="2" id="KW-0547">Nucleotide-binding</keyword>
<dbReference type="Pfam" id="PF00271">
    <property type="entry name" value="Helicase_C"/>
    <property type="match status" value="1"/>
</dbReference>
<dbReference type="EMBL" id="PYSW02000009">
    <property type="protein sequence ID" value="KAG2388606.1"/>
    <property type="molecule type" value="Genomic_DNA"/>
</dbReference>
<dbReference type="SUPFAM" id="SSF52540">
    <property type="entry name" value="P-loop containing nucleoside triphosphate hydrolases"/>
    <property type="match status" value="1"/>
</dbReference>
<dbReference type="PROSITE" id="PS00039">
    <property type="entry name" value="DEAD_ATP_HELICASE"/>
    <property type="match status" value="1"/>
</dbReference>
<feature type="region of interest" description="Disordered" evidence="13">
    <location>
        <begin position="893"/>
        <end position="912"/>
    </location>
</feature>
<protein>
    <recommendedName>
        <fullName evidence="8">Probable eukaryotic initiation factor 4A</fullName>
    </recommendedName>
    <alternativeName>
        <fullName evidence="11">ATP-dependent RNA helicase eIF4A</fullName>
    </alternativeName>
</protein>
<evidence type="ECO:0000256" key="7">
    <source>
        <dbReference type="ARBA" id="ARBA00024352"/>
    </source>
</evidence>
<dbReference type="Pfam" id="PF00270">
    <property type="entry name" value="DEAD"/>
    <property type="match status" value="1"/>
</dbReference>
<keyword evidence="6" id="KW-0648">Protein biosynthesis</keyword>
<evidence type="ECO:0000256" key="5">
    <source>
        <dbReference type="ARBA" id="ARBA00022840"/>
    </source>
</evidence>
<dbReference type="GO" id="GO:0016787">
    <property type="term" value="F:hydrolase activity"/>
    <property type="evidence" value="ECO:0007669"/>
    <property type="project" value="UniProtKB-KW"/>
</dbReference>
<evidence type="ECO:0000256" key="11">
    <source>
        <dbReference type="ARBA" id="ARBA00030297"/>
    </source>
</evidence>
<dbReference type="InterPro" id="IPR011545">
    <property type="entry name" value="DEAD/DEAH_box_helicase_dom"/>
</dbReference>
<evidence type="ECO:0000256" key="8">
    <source>
        <dbReference type="ARBA" id="ARBA00024417"/>
    </source>
</evidence>
<dbReference type="GO" id="GO:0003724">
    <property type="term" value="F:RNA helicase activity"/>
    <property type="evidence" value="ECO:0007669"/>
    <property type="project" value="InterPro"/>
</dbReference>
<dbReference type="CDD" id="cd18787">
    <property type="entry name" value="SF2_C_DEAD"/>
    <property type="match status" value="1"/>
</dbReference>
<keyword evidence="5" id="KW-0067">ATP-binding</keyword>
<comment type="subunit">
    <text evidence="10">eIF4F is a multi-subunit complex, the composition of which varies with external and internal environmental conditions. It is composed of at least EIF4A, EIF4E and EIF4G.</text>
</comment>
<dbReference type="GO" id="GO:0003676">
    <property type="term" value="F:nucleic acid binding"/>
    <property type="evidence" value="ECO:0007669"/>
    <property type="project" value="InterPro"/>
</dbReference>
<dbReference type="InterPro" id="IPR001650">
    <property type="entry name" value="Helicase_C-like"/>
</dbReference>
<feature type="region of interest" description="Disordered" evidence="13">
    <location>
        <begin position="580"/>
        <end position="601"/>
    </location>
</feature>
<feature type="short sequence motif" description="Q motif" evidence="12">
    <location>
        <begin position="38"/>
        <end position="66"/>
    </location>
</feature>
<dbReference type="SMART" id="SM00487">
    <property type="entry name" value="DEXDc"/>
    <property type="match status" value="1"/>
</dbReference>
<feature type="domain" description="Helicase C-terminal" evidence="15">
    <location>
        <begin position="274"/>
        <end position="416"/>
    </location>
</feature>
<feature type="compositionally biased region" description="Basic and acidic residues" evidence="13">
    <location>
        <begin position="833"/>
        <end position="858"/>
    </location>
</feature>
<dbReference type="RefSeq" id="XP_044552598.1">
    <property type="nucleotide sequence ID" value="XM_044694145.1"/>
</dbReference>
<evidence type="ECO:0000256" key="1">
    <source>
        <dbReference type="ARBA" id="ARBA00022540"/>
    </source>
</evidence>
<dbReference type="GeneID" id="68092507"/>
<evidence type="ECO:0000256" key="12">
    <source>
        <dbReference type="PROSITE-ProRule" id="PRU00552"/>
    </source>
</evidence>
<evidence type="ECO:0000256" key="9">
    <source>
        <dbReference type="ARBA" id="ARBA00024769"/>
    </source>
</evidence>
<name>A0AA88GUE4_NAELO</name>
<evidence type="ECO:0000259" key="15">
    <source>
        <dbReference type="PROSITE" id="PS51194"/>
    </source>
</evidence>
<reference evidence="17 18" key="1">
    <citation type="journal article" date="2018" name="BMC Genomics">
        <title>The genome of Naegleria lovaniensis, the basis for a comparative approach to unravel pathogenicity factors of the human pathogenic amoeba N. fowleri.</title>
        <authorList>
            <person name="Liechti N."/>
            <person name="Schurch N."/>
            <person name="Bruggmann R."/>
            <person name="Wittwer M."/>
        </authorList>
    </citation>
    <scope>NUCLEOTIDE SEQUENCE [LARGE SCALE GENOMIC DNA]</scope>
    <source>
        <strain evidence="17 18">ATCC 30569</strain>
    </source>
</reference>
<dbReference type="AlphaFoldDB" id="A0AA88GUE4"/>
<dbReference type="InterPro" id="IPR000629">
    <property type="entry name" value="RNA-helicase_DEAD-box_CS"/>
</dbReference>
<comment type="function">
    <text evidence="9">ATP-dependent RNA helicase which is a subunit of the eIF4F complex involved in cap recognition and is required for mRNA binding to ribosome. In the current model of translation initiation, eIF4A unwinds RNA secondary structures in the 5'-UTR of mRNAs which is necessary to allow efficient binding of the small ribosomal subunit, and subsequent scanning for the initiator codon.</text>
</comment>
<feature type="compositionally biased region" description="Polar residues" evidence="13">
    <location>
        <begin position="590"/>
        <end position="599"/>
    </location>
</feature>
<dbReference type="Proteomes" id="UP000816034">
    <property type="component" value="Unassembled WGS sequence"/>
</dbReference>
<evidence type="ECO:0000259" key="14">
    <source>
        <dbReference type="PROSITE" id="PS51192"/>
    </source>
</evidence>